<protein>
    <submittedName>
        <fullName evidence="1">Uncharacterized protein</fullName>
    </submittedName>
</protein>
<evidence type="ECO:0000313" key="2">
    <source>
        <dbReference type="Proteomes" id="UP000282574"/>
    </source>
</evidence>
<name>A0AB37U8D1_9CYAN</name>
<evidence type="ECO:0000313" key="1">
    <source>
        <dbReference type="EMBL" id="RUS99269.1"/>
    </source>
</evidence>
<comment type="caution">
    <text evidence="1">The sequence shown here is derived from an EMBL/GenBank/DDBJ whole genome shotgun (WGS) entry which is preliminary data.</text>
</comment>
<proteinExistence type="predicted"/>
<keyword evidence="2" id="KW-1185">Reference proteome</keyword>
<reference evidence="1 2" key="1">
    <citation type="journal article" date="2019" name="Genome Biol. Evol.">
        <title>Day and night: Metabolic profiles and evolutionary relationships of six axenic non-marine cyanobacteria.</title>
        <authorList>
            <person name="Will S.E."/>
            <person name="Henke P."/>
            <person name="Boedeker C."/>
            <person name="Huang S."/>
            <person name="Brinkmann H."/>
            <person name="Rohde M."/>
            <person name="Jarek M."/>
            <person name="Friedl T."/>
            <person name="Seufert S."/>
            <person name="Schumacher M."/>
            <person name="Overmann J."/>
            <person name="Neumann-Schaal M."/>
            <person name="Petersen J."/>
        </authorList>
    </citation>
    <scope>NUCLEOTIDE SEQUENCE [LARGE SCALE GENOMIC DNA]</scope>
    <source>
        <strain evidence="1 2">SAG 39.79</strain>
    </source>
</reference>
<dbReference type="Proteomes" id="UP000282574">
    <property type="component" value="Unassembled WGS sequence"/>
</dbReference>
<organism evidence="1 2">
    <name type="scientific">Chroococcidiopsis cubana SAG 39.79</name>
    <dbReference type="NCBI Taxonomy" id="388085"/>
    <lineage>
        <taxon>Bacteria</taxon>
        <taxon>Bacillati</taxon>
        <taxon>Cyanobacteriota</taxon>
        <taxon>Cyanophyceae</taxon>
        <taxon>Chroococcidiopsidales</taxon>
        <taxon>Chroococcidiopsidaceae</taxon>
        <taxon>Chroococcidiopsis</taxon>
    </lineage>
</organism>
<sequence>MGATFASRAISATIELVTRTDVKSDAPRRSKNLLLSTQGMAIELNDYFKLLPCNIYLLAQLSQEFVNFVKKVCVSRYNISWEEKLLPAVAMGTHSFGIPQYRSRQRNIS</sequence>
<dbReference type="AlphaFoldDB" id="A0AB37U8D1"/>
<dbReference type="EMBL" id="RSCK01000154">
    <property type="protein sequence ID" value="RUS99269.1"/>
    <property type="molecule type" value="Genomic_DNA"/>
</dbReference>
<accession>A0AB37U8D1</accession>
<gene>
    <name evidence="1" type="ORF">DSM107010_68840</name>
</gene>